<dbReference type="AlphaFoldDB" id="A0AAD3QW99"/>
<reference evidence="6" key="1">
    <citation type="submission" date="2022-08" db="EMBL/GenBank/DDBJ databases">
        <title>Genome sequencing of akame (Lates japonicus).</title>
        <authorList>
            <person name="Hashiguchi Y."/>
            <person name="Takahashi H."/>
        </authorList>
    </citation>
    <scope>NUCLEOTIDE SEQUENCE</scope>
    <source>
        <strain evidence="6">Kochi</strain>
    </source>
</reference>
<dbReference type="Proteomes" id="UP001279410">
    <property type="component" value="Unassembled WGS sequence"/>
</dbReference>
<comment type="similarity">
    <text evidence="2 5">Belongs to the glycosyl hydrolase 56 family.</text>
</comment>
<dbReference type="InterPro" id="IPR018155">
    <property type="entry name" value="Hyaluronidase"/>
</dbReference>
<keyword evidence="7" id="KW-1185">Reference proteome</keyword>
<dbReference type="SUPFAM" id="SSF51445">
    <property type="entry name" value="(Trans)glycosidases"/>
    <property type="match status" value="1"/>
</dbReference>
<evidence type="ECO:0000256" key="3">
    <source>
        <dbReference type="ARBA" id="ARBA00023157"/>
    </source>
</evidence>
<accession>A0AAD3QW99</accession>
<gene>
    <name evidence="6" type="ORF">AKAME5_000026900</name>
</gene>
<keyword evidence="3" id="KW-1015">Disulfide bond</keyword>
<dbReference type="GO" id="GO:0001669">
    <property type="term" value="C:acrosomal vesicle"/>
    <property type="evidence" value="ECO:0007669"/>
    <property type="project" value="TreeGrafter"/>
</dbReference>
<dbReference type="GO" id="GO:0005975">
    <property type="term" value="P:carbohydrate metabolic process"/>
    <property type="evidence" value="ECO:0007669"/>
    <property type="project" value="InterPro"/>
</dbReference>
<evidence type="ECO:0000313" key="6">
    <source>
        <dbReference type="EMBL" id="GLD45810.1"/>
    </source>
</evidence>
<organism evidence="6 7">
    <name type="scientific">Lates japonicus</name>
    <name type="common">Japanese lates</name>
    <dbReference type="NCBI Taxonomy" id="270547"/>
    <lineage>
        <taxon>Eukaryota</taxon>
        <taxon>Metazoa</taxon>
        <taxon>Chordata</taxon>
        <taxon>Craniata</taxon>
        <taxon>Vertebrata</taxon>
        <taxon>Euteleostomi</taxon>
        <taxon>Actinopterygii</taxon>
        <taxon>Neopterygii</taxon>
        <taxon>Teleostei</taxon>
        <taxon>Neoteleostei</taxon>
        <taxon>Acanthomorphata</taxon>
        <taxon>Carangaria</taxon>
        <taxon>Carangaria incertae sedis</taxon>
        <taxon>Centropomidae</taxon>
        <taxon>Lates</taxon>
    </lineage>
</organism>
<dbReference type="PANTHER" id="PTHR11769">
    <property type="entry name" value="HYALURONIDASE"/>
    <property type="match status" value="1"/>
</dbReference>
<dbReference type="InterPro" id="IPR017853">
    <property type="entry name" value="GH"/>
</dbReference>
<evidence type="ECO:0000256" key="4">
    <source>
        <dbReference type="ARBA" id="ARBA00023295"/>
    </source>
</evidence>
<proteinExistence type="inferred from homology"/>
<dbReference type="EMBL" id="BRZM01000001">
    <property type="protein sequence ID" value="GLD45810.1"/>
    <property type="molecule type" value="Genomic_DNA"/>
</dbReference>
<name>A0AAD3QW99_LATJO</name>
<sequence>MPNSPACVFLLMCDQRIYRTLSQSGRDNKMTTAWLWQQSTASISIYLLQRLTGSCGCSLMTDLMHTLGESASLGAAGVVLWGELKFAKSKRQCILLRDYIQTALGPSARDR</sequence>
<dbReference type="GO" id="GO:0004415">
    <property type="term" value="F:hyalurononglucosaminidase activity"/>
    <property type="evidence" value="ECO:0007669"/>
    <property type="project" value="UniProtKB-UniRule"/>
</dbReference>
<dbReference type="EC" id="3.2.1.35" evidence="5"/>
<keyword evidence="4 5" id="KW-0326">Glycosidase</keyword>
<dbReference type="PANTHER" id="PTHR11769:SF19">
    <property type="entry name" value="HYALURONIDASE-3"/>
    <property type="match status" value="1"/>
</dbReference>
<dbReference type="Pfam" id="PF01630">
    <property type="entry name" value="Glyco_hydro_56"/>
    <property type="match status" value="1"/>
</dbReference>
<comment type="caution">
    <text evidence="6">The sequence shown here is derived from an EMBL/GenBank/DDBJ whole genome shotgun (WGS) entry which is preliminary data.</text>
</comment>
<evidence type="ECO:0000256" key="5">
    <source>
        <dbReference type="RuleBase" id="RU610713"/>
    </source>
</evidence>
<evidence type="ECO:0000256" key="1">
    <source>
        <dbReference type="ARBA" id="ARBA00000251"/>
    </source>
</evidence>
<evidence type="ECO:0000256" key="2">
    <source>
        <dbReference type="ARBA" id="ARBA00008871"/>
    </source>
</evidence>
<evidence type="ECO:0000313" key="7">
    <source>
        <dbReference type="Proteomes" id="UP001279410"/>
    </source>
</evidence>
<dbReference type="InterPro" id="IPR013785">
    <property type="entry name" value="Aldolase_TIM"/>
</dbReference>
<keyword evidence="5" id="KW-0378">Hydrolase</keyword>
<dbReference type="Gene3D" id="3.20.20.70">
    <property type="entry name" value="Aldolase class I"/>
    <property type="match status" value="1"/>
</dbReference>
<comment type="catalytic activity">
    <reaction evidence="1 5">
        <text>Random hydrolysis of (1-&gt;4)-linkages between N-acetyl-beta-D-glucosamine and D-glucuronate residues in hyaluronate.</text>
        <dbReference type="EC" id="3.2.1.35"/>
    </reaction>
</comment>
<dbReference type="GO" id="GO:0030214">
    <property type="term" value="P:hyaluronan catabolic process"/>
    <property type="evidence" value="ECO:0007669"/>
    <property type="project" value="TreeGrafter"/>
</dbReference>
<protein>
    <recommendedName>
        <fullName evidence="5">Hyaluronidase</fullName>
        <ecNumber evidence="5">3.2.1.35</ecNumber>
    </recommendedName>
</protein>